<organism evidence="1 2">
    <name type="scientific">Mycobacterium attenuatum</name>
    <dbReference type="NCBI Taxonomy" id="2341086"/>
    <lineage>
        <taxon>Bacteria</taxon>
        <taxon>Bacillati</taxon>
        <taxon>Actinomycetota</taxon>
        <taxon>Actinomycetes</taxon>
        <taxon>Mycobacteriales</taxon>
        <taxon>Mycobacteriaceae</taxon>
        <taxon>Mycobacterium</taxon>
    </lineage>
</organism>
<dbReference type="EMBL" id="UPHP01000061">
    <property type="protein sequence ID" value="VBA38771.1"/>
    <property type="molecule type" value="Genomic_DNA"/>
</dbReference>
<evidence type="ECO:0000313" key="1">
    <source>
        <dbReference type="EMBL" id="VBA38771.1"/>
    </source>
</evidence>
<sequence>MVKRKKGELSAGDHVRVVFGDREYTGTITRVSGYRVYVTLHIEGADDPVTSLYRAGDLVPA</sequence>
<protein>
    <recommendedName>
        <fullName evidence="3">KOW domain-containing protein</fullName>
    </recommendedName>
</protein>
<dbReference type="OrthoDB" id="4763621at2"/>
<proteinExistence type="predicted"/>
<accession>A0A498Q0D4</accession>
<keyword evidence="2" id="KW-1185">Reference proteome</keyword>
<dbReference type="Proteomes" id="UP000273307">
    <property type="component" value="Unassembled WGS sequence"/>
</dbReference>
<reference evidence="1 2" key="1">
    <citation type="submission" date="2018-09" db="EMBL/GenBank/DDBJ databases">
        <authorList>
            <person name="Tagini F."/>
        </authorList>
    </citation>
    <scope>NUCLEOTIDE SEQUENCE [LARGE SCALE GENOMIC DNA]</scope>
    <source>
        <strain evidence="1 2">MK136</strain>
    </source>
</reference>
<evidence type="ECO:0000313" key="2">
    <source>
        <dbReference type="Proteomes" id="UP000273307"/>
    </source>
</evidence>
<dbReference type="AlphaFoldDB" id="A0A498Q0D4"/>
<gene>
    <name evidence="1" type="ORF">LAUMK136_02641</name>
</gene>
<name>A0A498Q0D4_9MYCO</name>
<dbReference type="RefSeq" id="WP_122525512.1">
    <property type="nucleotide sequence ID" value="NZ_UPHP01000061.1"/>
</dbReference>
<evidence type="ECO:0008006" key="3">
    <source>
        <dbReference type="Google" id="ProtNLM"/>
    </source>
</evidence>